<organism evidence="13 14">
    <name type="scientific">Paralvinella palmiformis</name>
    <dbReference type="NCBI Taxonomy" id="53620"/>
    <lineage>
        <taxon>Eukaryota</taxon>
        <taxon>Metazoa</taxon>
        <taxon>Spiralia</taxon>
        <taxon>Lophotrochozoa</taxon>
        <taxon>Annelida</taxon>
        <taxon>Polychaeta</taxon>
        <taxon>Sedentaria</taxon>
        <taxon>Canalipalpata</taxon>
        <taxon>Terebellida</taxon>
        <taxon>Terebelliformia</taxon>
        <taxon>Alvinellidae</taxon>
        <taxon>Paralvinella</taxon>
    </lineage>
</organism>
<comment type="catalytic activity">
    <reaction evidence="11">
        <text>L-valine + 2-oxoglutarate = 3-methyl-2-oxobutanoate + L-glutamate</text>
        <dbReference type="Rhea" id="RHEA:24813"/>
        <dbReference type="ChEBI" id="CHEBI:11851"/>
        <dbReference type="ChEBI" id="CHEBI:16810"/>
        <dbReference type="ChEBI" id="CHEBI:29985"/>
        <dbReference type="ChEBI" id="CHEBI:57762"/>
        <dbReference type="EC" id="2.6.1.42"/>
    </reaction>
</comment>
<dbReference type="PANTHER" id="PTHR11825:SF44">
    <property type="entry name" value="BRANCHED-CHAIN-AMINO-ACID AMINOTRANSFERASE"/>
    <property type="match status" value="1"/>
</dbReference>
<dbReference type="Proteomes" id="UP001208570">
    <property type="component" value="Unassembled WGS sequence"/>
</dbReference>
<evidence type="ECO:0000313" key="13">
    <source>
        <dbReference type="EMBL" id="KAK2154184.1"/>
    </source>
</evidence>
<evidence type="ECO:0000256" key="2">
    <source>
        <dbReference type="ARBA" id="ARBA00009320"/>
    </source>
</evidence>
<evidence type="ECO:0000256" key="7">
    <source>
        <dbReference type="ARBA" id="ARBA00023304"/>
    </source>
</evidence>
<gene>
    <name evidence="13" type="ORF">LSH36_275g09029</name>
</gene>
<dbReference type="AlphaFoldDB" id="A0AAD9JJH3"/>
<dbReference type="Gene3D" id="3.30.470.10">
    <property type="match status" value="2"/>
</dbReference>
<keyword evidence="5 11" id="KW-0808">Transferase</keyword>
<feature type="compositionally biased region" description="Basic and acidic residues" evidence="12">
    <location>
        <begin position="9"/>
        <end position="24"/>
    </location>
</feature>
<dbReference type="GO" id="GO:0005739">
    <property type="term" value="C:mitochondrion"/>
    <property type="evidence" value="ECO:0007669"/>
    <property type="project" value="TreeGrafter"/>
</dbReference>
<dbReference type="CDD" id="cd01557">
    <property type="entry name" value="BCAT_beta_family"/>
    <property type="match status" value="1"/>
</dbReference>
<evidence type="ECO:0000313" key="14">
    <source>
        <dbReference type="Proteomes" id="UP001208570"/>
    </source>
</evidence>
<dbReference type="InterPro" id="IPR018300">
    <property type="entry name" value="Aminotrans_IV_CS"/>
</dbReference>
<dbReference type="GO" id="GO:0009098">
    <property type="term" value="P:L-leucine biosynthetic process"/>
    <property type="evidence" value="ECO:0007669"/>
    <property type="project" value="TreeGrafter"/>
</dbReference>
<protein>
    <recommendedName>
        <fullName evidence="11">Branched-chain-amino-acid aminotransferase</fullName>
        <ecNumber evidence="11">2.6.1.42</ecNumber>
    </recommendedName>
</protein>
<sequence length="404" mass="45978">MKSQASDIQIEKVKQEDLKPKPDPEKLLFGHQFSDHMLSIEWNSTSGWGRPLIHPLRNISLHPAAKVFHYAVELYEGLKAYRGGDNKVRIFRPDLNMERMYSTAERAMLPAFEGMKAYRGPDKKVRLFRPDQNARRLLSSAERSVMPTFDVHELVECMKKLISVDQEWVPYHPTSTLYIRPTLIGSEPSLGVAKTHDALLFVITGPVGPYYPTGFKPVSLLADPKYVRASKGGVGRYKMGSNYAPTIYIQIEALEKYDCQQVLWLYGDNHQVTEVGTMNFFLYWINEEGEKELVTPSLESGLILPGVTRKSLLELASTWGDIKITERDLYMNEIIKGLKENRVKEIFGAGTACVVSPVEKIIYDGKTYNIPTMAEDAPVTMRLYKELTDIQYGRVKSDWSVEID</sequence>
<evidence type="ECO:0000256" key="11">
    <source>
        <dbReference type="RuleBase" id="RU004517"/>
    </source>
</evidence>
<dbReference type="InterPro" id="IPR001544">
    <property type="entry name" value="Aminotrans_IV"/>
</dbReference>
<comment type="similarity">
    <text evidence="2 9">Belongs to the class-IV pyridoxal-phosphate-dependent aminotransferase family.</text>
</comment>
<dbReference type="InterPro" id="IPR043131">
    <property type="entry name" value="BCAT-like_N"/>
</dbReference>
<comment type="catalytic activity">
    <reaction evidence="11">
        <text>L-isoleucine + 2-oxoglutarate = (S)-3-methyl-2-oxopentanoate + L-glutamate</text>
        <dbReference type="Rhea" id="RHEA:24801"/>
        <dbReference type="ChEBI" id="CHEBI:16810"/>
        <dbReference type="ChEBI" id="CHEBI:29985"/>
        <dbReference type="ChEBI" id="CHEBI:35146"/>
        <dbReference type="ChEBI" id="CHEBI:58045"/>
        <dbReference type="EC" id="2.6.1.42"/>
    </reaction>
</comment>
<evidence type="ECO:0000256" key="9">
    <source>
        <dbReference type="RuleBase" id="RU004106"/>
    </source>
</evidence>
<dbReference type="NCBIfam" id="TIGR01123">
    <property type="entry name" value="ilvE_II"/>
    <property type="match status" value="1"/>
</dbReference>
<keyword evidence="14" id="KW-1185">Reference proteome</keyword>
<dbReference type="GO" id="GO:0004084">
    <property type="term" value="F:branched-chain-amino-acid transaminase activity"/>
    <property type="evidence" value="ECO:0007669"/>
    <property type="project" value="UniProtKB-EC"/>
</dbReference>
<dbReference type="Gene3D" id="3.20.10.10">
    <property type="entry name" value="D-amino Acid Aminotransferase, subunit A, domain 2"/>
    <property type="match status" value="1"/>
</dbReference>
<feature type="region of interest" description="Disordered" evidence="12">
    <location>
        <begin position="1"/>
        <end position="24"/>
    </location>
</feature>
<dbReference type="PIRSF" id="PIRSF006468">
    <property type="entry name" value="BCAT1"/>
    <property type="match status" value="1"/>
</dbReference>
<name>A0AAD9JJH3_9ANNE</name>
<evidence type="ECO:0000256" key="8">
    <source>
        <dbReference type="PIRSR" id="PIRSR006468-1"/>
    </source>
</evidence>
<dbReference type="EC" id="2.6.1.42" evidence="11"/>
<proteinExistence type="inferred from homology"/>
<dbReference type="InterPro" id="IPR005786">
    <property type="entry name" value="B_amino_transII"/>
</dbReference>
<evidence type="ECO:0000256" key="5">
    <source>
        <dbReference type="ARBA" id="ARBA00022679"/>
    </source>
</evidence>
<reference evidence="13" key="1">
    <citation type="journal article" date="2023" name="Mol. Biol. Evol.">
        <title>Third-Generation Sequencing Reveals the Adaptive Role of the Epigenome in Three Deep-Sea Polychaetes.</title>
        <authorList>
            <person name="Perez M."/>
            <person name="Aroh O."/>
            <person name="Sun Y."/>
            <person name="Lan Y."/>
            <person name="Juniper S.K."/>
            <person name="Young C.R."/>
            <person name="Angers B."/>
            <person name="Qian P.Y."/>
        </authorList>
    </citation>
    <scope>NUCLEOTIDE SEQUENCE</scope>
    <source>
        <strain evidence="13">P08H-3</strain>
    </source>
</reference>
<evidence type="ECO:0000256" key="4">
    <source>
        <dbReference type="ARBA" id="ARBA00022605"/>
    </source>
</evidence>
<accession>A0AAD9JJH3</accession>
<comment type="caution">
    <text evidence="13">The sequence shown here is derived from an EMBL/GenBank/DDBJ whole genome shotgun (WGS) entry which is preliminary data.</text>
</comment>
<dbReference type="InterPro" id="IPR043132">
    <property type="entry name" value="BCAT-like_C"/>
</dbReference>
<dbReference type="InterPro" id="IPR036038">
    <property type="entry name" value="Aminotransferase-like"/>
</dbReference>
<keyword evidence="6 10" id="KW-0663">Pyridoxal phosphate</keyword>
<dbReference type="GO" id="GO:0009099">
    <property type="term" value="P:L-valine biosynthetic process"/>
    <property type="evidence" value="ECO:0007669"/>
    <property type="project" value="TreeGrafter"/>
</dbReference>
<evidence type="ECO:0000256" key="12">
    <source>
        <dbReference type="SAM" id="MobiDB-lite"/>
    </source>
</evidence>
<evidence type="ECO:0000256" key="6">
    <source>
        <dbReference type="ARBA" id="ARBA00022898"/>
    </source>
</evidence>
<keyword evidence="7 11" id="KW-0100">Branched-chain amino acid biosynthesis</keyword>
<evidence type="ECO:0000256" key="1">
    <source>
        <dbReference type="ARBA" id="ARBA00001933"/>
    </source>
</evidence>
<dbReference type="PANTHER" id="PTHR11825">
    <property type="entry name" value="SUBGROUP IIII AMINOTRANSFERASE"/>
    <property type="match status" value="1"/>
</dbReference>
<dbReference type="Pfam" id="PF01063">
    <property type="entry name" value="Aminotran_4"/>
    <property type="match status" value="1"/>
</dbReference>
<dbReference type="PROSITE" id="PS00770">
    <property type="entry name" value="AA_TRANSFER_CLASS_4"/>
    <property type="match status" value="1"/>
</dbReference>
<evidence type="ECO:0000256" key="3">
    <source>
        <dbReference type="ARBA" id="ARBA00022576"/>
    </source>
</evidence>
<dbReference type="InterPro" id="IPR033939">
    <property type="entry name" value="BCAT_family"/>
</dbReference>
<dbReference type="SUPFAM" id="SSF56752">
    <property type="entry name" value="D-aminoacid aminotransferase-like PLP-dependent enzymes"/>
    <property type="match status" value="2"/>
</dbReference>
<comment type="cofactor">
    <cofactor evidence="1 10">
        <name>pyridoxal 5'-phosphate</name>
        <dbReference type="ChEBI" id="CHEBI:597326"/>
    </cofactor>
</comment>
<comment type="catalytic activity">
    <reaction evidence="11">
        <text>L-leucine + 2-oxoglutarate = 4-methyl-2-oxopentanoate + L-glutamate</text>
        <dbReference type="Rhea" id="RHEA:18321"/>
        <dbReference type="ChEBI" id="CHEBI:16810"/>
        <dbReference type="ChEBI" id="CHEBI:17865"/>
        <dbReference type="ChEBI" id="CHEBI:29985"/>
        <dbReference type="ChEBI" id="CHEBI:57427"/>
        <dbReference type="EC" id="2.6.1.42"/>
    </reaction>
</comment>
<keyword evidence="3 11" id="KW-0032">Aminotransferase</keyword>
<evidence type="ECO:0000256" key="10">
    <source>
        <dbReference type="RuleBase" id="RU004516"/>
    </source>
</evidence>
<keyword evidence="4 11" id="KW-0028">Amino-acid biosynthesis</keyword>
<feature type="modified residue" description="N6-(pyridoxal phosphate)lysine" evidence="8">
    <location>
        <position position="238"/>
    </location>
</feature>
<dbReference type="EMBL" id="JAODUP010000275">
    <property type="protein sequence ID" value="KAK2154184.1"/>
    <property type="molecule type" value="Genomic_DNA"/>
</dbReference>